<dbReference type="Gene3D" id="1.10.10.2830">
    <property type="match status" value="1"/>
</dbReference>
<gene>
    <name evidence="3" type="ORF">QFZ22_000400</name>
</gene>
<dbReference type="AlphaFoldDB" id="A0AAW8F5M6"/>
<dbReference type="PANTHER" id="PTHR33375">
    <property type="entry name" value="CHROMOSOME-PARTITIONING PROTEIN PARB-RELATED"/>
    <property type="match status" value="1"/>
</dbReference>
<dbReference type="InterPro" id="IPR036086">
    <property type="entry name" value="ParB/Sulfiredoxin_sf"/>
</dbReference>
<dbReference type="SUPFAM" id="SSF110849">
    <property type="entry name" value="ParB/Sulfiredoxin"/>
    <property type="match status" value="1"/>
</dbReference>
<dbReference type="EMBL" id="JAUSZV010000003">
    <property type="protein sequence ID" value="MDQ0904415.1"/>
    <property type="molecule type" value="Genomic_DNA"/>
</dbReference>
<dbReference type="GO" id="GO:0005694">
    <property type="term" value="C:chromosome"/>
    <property type="evidence" value="ECO:0007669"/>
    <property type="project" value="TreeGrafter"/>
</dbReference>
<evidence type="ECO:0000313" key="3">
    <source>
        <dbReference type="EMBL" id="MDQ0904415.1"/>
    </source>
</evidence>
<dbReference type="InterPro" id="IPR041468">
    <property type="entry name" value="HTH_ParB/Spo0J"/>
</dbReference>
<protein>
    <recommendedName>
        <fullName evidence="2">ParB/Spo0J HTH domain-containing protein</fullName>
    </recommendedName>
</protein>
<accession>A0AAW8F5M6</accession>
<evidence type="ECO:0000256" key="1">
    <source>
        <dbReference type="SAM" id="MobiDB-lite"/>
    </source>
</evidence>
<evidence type="ECO:0000259" key="2">
    <source>
        <dbReference type="Pfam" id="PF17762"/>
    </source>
</evidence>
<name>A0AAW8F5M6_9ACTN</name>
<dbReference type="GO" id="GO:0045881">
    <property type="term" value="P:positive regulation of sporulation resulting in formation of a cellular spore"/>
    <property type="evidence" value="ECO:0007669"/>
    <property type="project" value="TreeGrafter"/>
</dbReference>
<feature type="compositionally biased region" description="Polar residues" evidence="1">
    <location>
        <begin position="124"/>
        <end position="135"/>
    </location>
</feature>
<dbReference type="PANTHER" id="PTHR33375:SF1">
    <property type="entry name" value="CHROMOSOME-PARTITIONING PROTEIN PARB-RELATED"/>
    <property type="match status" value="1"/>
</dbReference>
<feature type="compositionally biased region" description="Basic residues" evidence="1">
    <location>
        <begin position="138"/>
        <end position="148"/>
    </location>
</feature>
<dbReference type="GO" id="GO:0007059">
    <property type="term" value="P:chromosome segregation"/>
    <property type="evidence" value="ECO:0007669"/>
    <property type="project" value="TreeGrafter"/>
</dbReference>
<organism evidence="3 4">
    <name type="scientific">Streptomyces canus</name>
    <dbReference type="NCBI Taxonomy" id="58343"/>
    <lineage>
        <taxon>Bacteria</taxon>
        <taxon>Bacillati</taxon>
        <taxon>Actinomycetota</taxon>
        <taxon>Actinomycetes</taxon>
        <taxon>Kitasatosporales</taxon>
        <taxon>Streptomycetaceae</taxon>
        <taxon>Streptomyces</taxon>
        <taxon>Streptomyces aurantiacus group</taxon>
    </lineage>
</organism>
<comment type="caution">
    <text evidence="3">The sequence shown here is derived from an EMBL/GenBank/DDBJ whole genome shotgun (WGS) entry which is preliminary data.</text>
</comment>
<feature type="compositionally biased region" description="Basic residues" evidence="1">
    <location>
        <begin position="167"/>
        <end position="178"/>
    </location>
</feature>
<dbReference type="Pfam" id="PF17762">
    <property type="entry name" value="HTH_ParB"/>
    <property type="match status" value="1"/>
</dbReference>
<dbReference type="InterPro" id="IPR050336">
    <property type="entry name" value="Chromosome_partition/occlusion"/>
</dbReference>
<dbReference type="SUPFAM" id="SSF109709">
    <property type="entry name" value="KorB DNA-binding domain-like"/>
    <property type="match status" value="1"/>
</dbReference>
<feature type="region of interest" description="Disordered" evidence="1">
    <location>
        <begin position="123"/>
        <end position="184"/>
    </location>
</feature>
<dbReference type="RefSeq" id="WP_373430900.1">
    <property type="nucleotide sequence ID" value="NZ_JAUSZV010000003.1"/>
</dbReference>
<proteinExistence type="predicted"/>
<dbReference type="Proteomes" id="UP001234216">
    <property type="component" value="Unassembled WGS sequence"/>
</dbReference>
<reference evidence="3" key="1">
    <citation type="submission" date="2023-07" db="EMBL/GenBank/DDBJ databases">
        <title>Comparative genomics of wheat-associated soil bacteria to identify genetic determinants of phenazine resistance.</title>
        <authorList>
            <person name="Mouncey N."/>
        </authorList>
    </citation>
    <scope>NUCLEOTIDE SEQUENCE</scope>
    <source>
        <strain evidence="3">V4I22</strain>
    </source>
</reference>
<sequence length="184" mass="20299">MNRDAYVAANPARAADLEADTTHVVIDGSSRLAAAREAQLTTIKIMVSDDQGTTSEELLESALVANIHRQDLEELDEARALQRLLAIHGSQTALAKRLQRSQGWVSQRLALLNLTPDLWPASVRNPSTCCAPSATNRLRNRRRPLKNSRRSEPARKPRSGSAVTGSRRTRVPLQRRTHLPSITA</sequence>
<evidence type="ECO:0000313" key="4">
    <source>
        <dbReference type="Proteomes" id="UP001234216"/>
    </source>
</evidence>
<feature type="domain" description="ParB/Spo0J HTH" evidence="2">
    <location>
        <begin position="70"/>
        <end position="117"/>
    </location>
</feature>